<name>A0A0N4T9F4_BRUPA</name>
<dbReference type="EMBL" id="UZAD01002724">
    <property type="protein sequence ID" value="VDN85991.1"/>
    <property type="molecule type" value="Genomic_DNA"/>
</dbReference>
<gene>
    <name evidence="1" type="ORF">BPAG_LOCUS4805</name>
</gene>
<dbReference type="STRING" id="6280.A0A0N4T9F4"/>
<sequence>MIRDDSEISPFAPFETFLSKLFHFTQHLYKIDDPFDTIINDEQMNVHEDYNTVASKANEFLEQMISFLNNDKRRTKQMNLSTELRKERPTFHKGGITIELVYLEYN</sequence>
<evidence type="ECO:0000313" key="3">
    <source>
        <dbReference type="WBParaSite" id="BPAG_0000484101-mRNA-1"/>
    </source>
</evidence>
<reference evidence="3" key="1">
    <citation type="submission" date="2017-02" db="UniProtKB">
        <authorList>
            <consortium name="WormBaseParasite"/>
        </authorList>
    </citation>
    <scope>IDENTIFICATION</scope>
</reference>
<proteinExistence type="predicted"/>
<accession>A0A0N4T9F4</accession>
<dbReference type="Proteomes" id="UP000278627">
    <property type="component" value="Unassembled WGS sequence"/>
</dbReference>
<keyword evidence="2" id="KW-1185">Reference proteome</keyword>
<protein>
    <submittedName>
        <fullName evidence="1 3">Uncharacterized protein</fullName>
    </submittedName>
</protein>
<evidence type="ECO:0000313" key="1">
    <source>
        <dbReference type="EMBL" id="VDN85991.1"/>
    </source>
</evidence>
<reference evidence="1 2" key="2">
    <citation type="submission" date="2018-11" db="EMBL/GenBank/DDBJ databases">
        <authorList>
            <consortium name="Pathogen Informatics"/>
        </authorList>
    </citation>
    <scope>NUCLEOTIDE SEQUENCE [LARGE SCALE GENOMIC DNA]</scope>
</reference>
<dbReference type="AlphaFoldDB" id="A0A0N4T9F4"/>
<dbReference type="WBParaSite" id="BPAG_0000484101-mRNA-1">
    <property type="protein sequence ID" value="BPAG_0000484101-mRNA-1"/>
    <property type="gene ID" value="BPAG_0000484101"/>
</dbReference>
<organism evidence="3">
    <name type="scientific">Brugia pahangi</name>
    <name type="common">Filarial nematode worm</name>
    <dbReference type="NCBI Taxonomy" id="6280"/>
    <lineage>
        <taxon>Eukaryota</taxon>
        <taxon>Metazoa</taxon>
        <taxon>Ecdysozoa</taxon>
        <taxon>Nematoda</taxon>
        <taxon>Chromadorea</taxon>
        <taxon>Rhabditida</taxon>
        <taxon>Spirurina</taxon>
        <taxon>Spiruromorpha</taxon>
        <taxon>Filarioidea</taxon>
        <taxon>Onchocercidae</taxon>
        <taxon>Brugia</taxon>
    </lineage>
</organism>
<evidence type="ECO:0000313" key="2">
    <source>
        <dbReference type="Proteomes" id="UP000278627"/>
    </source>
</evidence>